<sequence length="75" mass="8551">MILCIASAWGFCVFLYALKCVQCVFCVFCVFDYCVLGCCLCDIGCWGYERAERALLEIDVAGYFFRDRTICQGWG</sequence>
<comment type="caution">
    <text evidence="1">The sequence shown here is derived from an EMBL/GenBank/DDBJ whole genome shotgun (WGS) entry which is preliminary data.</text>
</comment>
<gene>
    <name evidence="1" type="ORF">QBC36DRAFT_30194</name>
</gene>
<reference evidence="1" key="2">
    <citation type="submission" date="2023-05" db="EMBL/GenBank/DDBJ databases">
        <authorList>
            <consortium name="Lawrence Berkeley National Laboratory"/>
            <person name="Steindorff A."/>
            <person name="Hensen N."/>
            <person name="Bonometti L."/>
            <person name="Westerberg I."/>
            <person name="Brannstrom I.O."/>
            <person name="Guillou S."/>
            <person name="Cros-Aarteil S."/>
            <person name="Calhoun S."/>
            <person name="Haridas S."/>
            <person name="Kuo A."/>
            <person name="Mondo S."/>
            <person name="Pangilinan J."/>
            <person name="Riley R."/>
            <person name="Labutti K."/>
            <person name="Andreopoulos B."/>
            <person name="Lipzen A."/>
            <person name="Chen C."/>
            <person name="Yanf M."/>
            <person name="Daum C."/>
            <person name="Ng V."/>
            <person name="Clum A."/>
            <person name="Ohm R."/>
            <person name="Martin F."/>
            <person name="Silar P."/>
            <person name="Natvig D."/>
            <person name="Lalanne C."/>
            <person name="Gautier V."/>
            <person name="Ament-Velasquez S.L."/>
            <person name="Kruys A."/>
            <person name="Hutchinson M.I."/>
            <person name="Powell A.J."/>
            <person name="Barry K."/>
            <person name="Miller A.N."/>
            <person name="Grigoriev I.V."/>
            <person name="Debuchy R."/>
            <person name="Gladieux P."/>
            <person name="Thoren M.H."/>
            <person name="Johannesson H."/>
        </authorList>
    </citation>
    <scope>NUCLEOTIDE SEQUENCE</scope>
    <source>
        <strain evidence="1">CBS 892.96</strain>
    </source>
</reference>
<proteinExistence type="predicted"/>
<evidence type="ECO:0000313" key="2">
    <source>
        <dbReference type="Proteomes" id="UP001302321"/>
    </source>
</evidence>
<name>A0AAN6WEY8_9PEZI</name>
<protein>
    <submittedName>
        <fullName evidence="1">Uncharacterized protein</fullName>
    </submittedName>
</protein>
<reference evidence="1" key="1">
    <citation type="journal article" date="2023" name="Mol. Phylogenet. Evol.">
        <title>Genome-scale phylogeny and comparative genomics of the fungal order Sordariales.</title>
        <authorList>
            <person name="Hensen N."/>
            <person name="Bonometti L."/>
            <person name="Westerberg I."/>
            <person name="Brannstrom I.O."/>
            <person name="Guillou S."/>
            <person name="Cros-Aarteil S."/>
            <person name="Calhoun S."/>
            <person name="Haridas S."/>
            <person name="Kuo A."/>
            <person name="Mondo S."/>
            <person name="Pangilinan J."/>
            <person name="Riley R."/>
            <person name="LaButti K."/>
            <person name="Andreopoulos B."/>
            <person name="Lipzen A."/>
            <person name="Chen C."/>
            <person name="Yan M."/>
            <person name="Daum C."/>
            <person name="Ng V."/>
            <person name="Clum A."/>
            <person name="Steindorff A."/>
            <person name="Ohm R.A."/>
            <person name="Martin F."/>
            <person name="Silar P."/>
            <person name="Natvig D.O."/>
            <person name="Lalanne C."/>
            <person name="Gautier V."/>
            <person name="Ament-Velasquez S.L."/>
            <person name="Kruys A."/>
            <person name="Hutchinson M.I."/>
            <person name="Powell A.J."/>
            <person name="Barry K."/>
            <person name="Miller A.N."/>
            <person name="Grigoriev I.V."/>
            <person name="Debuchy R."/>
            <person name="Gladieux P."/>
            <person name="Hiltunen Thoren M."/>
            <person name="Johannesson H."/>
        </authorList>
    </citation>
    <scope>NUCLEOTIDE SEQUENCE</scope>
    <source>
        <strain evidence="1">CBS 892.96</strain>
    </source>
</reference>
<dbReference type="EMBL" id="MU866099">
    <property type="protein sequence ID" value="KAK4180373.1"/>
    <property type="molecule type" value="Genomic_DNA"/>
</dbReference>
<dbReference type="AlphaFoldDB" id="A0AAN6WEY8"/>
<keyword evidence="2" id="KW-1185">Reference proteome</keyword>
<organism evidence="1 2">
    <name type="scientific">Triangularia setosa</name>
    <dbReference type="NCBI Taxonomy" id="2587417"/>
    <lineage>
        <taxon>Eukaryota</taxon>
        <taxon>Fungi</taxon>
        <taxon>Dikarya</taxon>
        <taxon>Ascomycota</taxon>
        <taxon>Pezizomycotina</taxon>
        <taxon>Sordariomycetes</taxon>
        <taxon>Sordariomycetidae</taxon>
        <taxon>Sordariales</taxon>
        <taxon>Podosporaceae</taxon>
        <taxon>Triangularia</taxon>
    </lineage>
</organism>
<dbReference type="Proteomes" id="UP001302321">
    <property type="component" value="Unassembled WGS sequence"/>
</dbReference>
<evidence type="ECO:0000313" key="1">
    <source>
        <dbReference type="EMBL" id="KAK4180373.1"/>
    </source>
</evidence>
<accession>A0AAN6WEY8</accession>